<proteinExistence type="predicted"/>
<protein>
    <submittedName>
        <fullName evidence="1">Uncharacterized protein</fullName>
    </submittedName>
</protein>
<evidence type="ECO:0000313" key="1">
    <source>
        <dbReference type="EMBL" id="OPL21598.1"/>
    </source>
</evidence>
<accession>A0A3L5TR35</accession>
<evidence type="ECO:0000313" key="2">
    <source>
        <dbReference type="Proteomes" id="UP000266721"/>
    </source>
</evidence>
<dbReference type="AlphaFoldDB" id="A0A3L5TR35"/>
<sequence length="60" mass="7110">MNQFKVHVRHVQQDFTVMPHLVQLLTMLPTSVQRDFSVQTERDIQRNSHVLKEHSTIEQA</sequence>
<dbReference type="Proteomes" id="UP000266721">
    <property type="component" value="Unassembled WGS sequence"/>
</dbReference>
<reference evidence="1 2" key="1">
    <citation type="journal article" date="2016" name="PLoS ONE">
        <title>A First Insight into the Genome of the Filter-Feeder Mussel Mytilus galloprovincialis.</title>
        <authorList>
            <person name="Murgarella M."/>
            <person name="Puiu D."/>
            <person name="Novoa B."/>
            <person name="Figueras A."/>
            <person name="Posada D."/>
            <person name="Canchaya C."/>
        </authorList>
    </citation>
    <scope>NUCLEOTIDE SEQUENCE [LARGE SCALE GENOMIC DNA]</scope>
    <source>
        <tissue evidence="1">Muscle</tissue>
    </source>
</reference>
<dbReference type="EMBL" id="KV590186">
    <property type="protein sequence ID" value="OPL21598.1"/>
    <property type="molecule type" value="Genomic_DNA"/>
</dbReference>
<name>A0A3L5TR35_MYTGA</name>
<feature type="non-terminal residue" evidence="1">
    <location>
        <position position="1"/>
    </location>
</feature>
<comment type="caution">
    <text evidence="1">The sequence shown here is derived from an EMBL/GenBank/DDBJ whole genome shotgun (WGS) entry which is preliminary data.</text>
</comment>
<keyword evidence="2" id="KW-1185">Reference proteome</keyword>
<organism evidence="1 2">
    <name type="scientific">Mytilus galloprovincialis</name>
    <name type="common">Mediterranean mussel</name>
    <dbReference type="NCBI Taxonomy" id="29158"/>
    <lineage>
        <taxon>Eukaryota</taxon>
        <taxon>Metazoa</taxon>
        <taxon>Spiralia</taxon>
        <taxon>Lophotrochozoa</taxon>
        <taxon>Mollusca</taxon>
        <taxon>Bivalvia</taxon>
        <taxon>Autobranchia</taxon>
        <taxon>Pteriomorphia</taxon>
        <taxon>Mytilida</taxon>
        <taxon>Mytiloidea</taxon>
        <taxon>Mytilidae</taxon>
        <taxon>Mytilinae</taxon>
        <taxon>Mytilus</taxon>
    </lineage>
</organism>
<gene>
    <name evidence="1" type="ORF">AM593_03750</name>
</gene>